<evidence type="ECO:0000256" key="1">
    <source>
        <dbReference type="ARBA" id="ARBA00022729"/>
    </source>
</evidence>
<feature type="chain" id="PRO_5039247611" evidence="2">
    <location>
        <begin position="25"/>
        <end position="332"/>
    </location>
</feature>
<evidence type="ECO:0000259" key="3">
    <source>
        <dbReference type="Pfam" id="PF00089"/>
    </source>
</evidence>
<dbReference type="Proteomes" id="UP000431901">
    <property type="component" value="Unassembled WGS sequence"/>
</dbReference>
<proteinExistence type="predicted"/>
<comment type="caution">
    <text evidence="4">The sequence shown here is derived from an EMBL/GenBank/DDBJ whole genome shotgun (WGS) entry which is preliminary data.</text>
</comment>
<gene>
    <name evidence="4" type="ORF">GQ466_15310</name>
</gene>
<dbReference type="InterPro" id="IPR001254">
    <property type="entry name" value="Trypsin_dom"/>
</dbReference>
<protein>
    <submittedName>
        <fullName evidence="4">Trypsin-like serine protease</fullName>
    </submittedName>
</protein>
<dbReference type="GO" id="GO:0004252">
    <property type="term" value="F:serine-type endopeptidase activity"/>
    <property type="evidence" value="ECO:0007669"/>
    <property type="project" value="InterPro"/>
</dbReference>
<feature type="domain" description="Peptidase S1" evidence="3">
    <location>
        <begin position="130"/>
        <end position="306"/>
    </location>
</feature>
<sequence>MTKINWLRRPVRVLGAAVMAGVLAAAVAPGAEAGAAPGGAARTVTSTARLSDGRPVNSAAAVKKVRAYWTAARMKAARPVPVAKAPAGRLLAGTAPTGKPGFSPPAKPTGNGDVKASLLESPVVGKVFFLNSKSEKRVCSASAVNSPSKQLVVTAAHCIHEGAGGTWVRNWMFKPKYYYGSEPYGTFVAKSFATFSSWITSSDKMRDIGFVTTAPNADGRKLVDAVGGNGLAWNQPKEVKVTVFGYPVDFHGGEIQRWCEGTTSDGGNYTITIGCKFNAGASGGPWMMNFDAGTGLGVLDGVTSTVDFLGYDNASYFDTAVQSAYNAQGTVT</sequence>
<dbReference type="InterPro" id="IPR009003">
    <property type="entry name" value="Peptidase_S1_PA"/>
</dbReference>
<dbReference type="PANTHER" id="PTHR15462:SF19">
    <property type="entry name" value="PEPTIDASE S1 DOMAIN-CONTAINING PROTEIN"/>
    <property type="match status" value="1"/>
</dbReference>
<dbReference type="Pfam" id="PF00089">
    <property type="entry name" value="Trypsin"/>
    <property type="match status" value="1"/>
</dbReference>
<evidence type="ECO:0000256" key="2">
    <source>
        <dbReference type="SAM" id="SignalP"/>
    </source>
</evidence>
<dbReference type="InterPro" id="IPR043504">
    <property type="entry name" value="Peptidase_S1_PA_chymotrypsin"/>
</dbReference>
<dbReference type="GO" id="GO:0006508">
    <property type="term" value="P:proteolysis"/>
    <property type="evidence" value="ECO:0007669"/>
    <property type="project" value="UniProtKB-KW"/>
</dbReference>
<reference evidence="4 5" key="1">
    <citation type="submission" date="2019-12" db="EMBL/GenBank/DDBJ databases">
        <title>Nocardia macrotermitis sp. nov. and Nocardia aurantia sp. nov., isolated from the gut of the fungus growing-termite Macrotermes natalensis.</title>
        <authorList>
            <person name="Christine B."/>
            <person name="Rene B."/>
        </authorList>
    </citation>
    <scope>NUCLEOTIDE SEQUENCE [LARGE SCALE GENOMIC DNA]</scope>
    <source>
        <strain evidence="4 5">DSM 102126</strain>
    </source>
</reference>
<feature type="signal peptide" evidence="2">
    <location>
        <begin position="1"/>
        <end position="24"/>
    </location>
</feature>
<dbReference type="EMBL" id="WUTW01000002">
    <property type="protein sequence ID" value="MXQ65402.1"/>
    <property type="molecule type" value="Genomic_DNA"/>
</dbReference>
<keyword evidence="4" id="KW-0645">Protease</keyword>
<dbReference type="OrthoDB" id="5121599at2"/>
<dbReference type="PANTHER" id="PTHR15462">
    <property type="entry name" value="SERINE PROTEASE"/>
    <property type="match status" value="1"/>
</dbReference>
<dbReference type="InterPro" id="IPR018114">
    <property type="entry name" value="TRYPSIN_HIS"/>
</dbReference>
<keyword evidence="5" id="KW-1185">Reference proteome</keyword>
<evidence type="ECO:0000313" key="5">
    <source>
        <dbReference type="Proteomes" id="UP000431901"/>
    </source>
</evidence>
<evidence type="ECO:0000313" key="4">
    <source>
        <dbReference type="EMBL" id="MXQ65402.1"/>
    </source>
</evidence>
<dbReference type="RefSeq" id="WP_161103503.1">
    <property type="nucleotide sequence ID" value="NZ_JBHLYI010000010.1"/>
</dbReference>
<dbReference type="Gene3D" id="2.40.10.10">
    <property type="entry name" value="Trypsin-like serine proteases"/>
    <property type="match status" value="2"/>
</dbReference>
<name>A0A6I4WFN8_9ACTN</name>
<keyword evidence="4" id="KW-0378">Hydrolase</keyword>
<dbReference type="PROSITE" id="PS00134">
    <property type="entry name" value="TRYPSIN_HIS"/>
    <property type="match status" value="1"/>
</dbReference>
<dbReference type="InterPro" id="IPR050966">
    <property type="entry name" value="Glutamyl_endopeptidase"/>
</dbReference>
<dbReference type="SUPFAM" id="SSF50494">
    <property type="entry name" value="Trypsin-like serine proteases"/>
    <property type="match status" value="1"/>
</dbReference>
<dbReference type="AlphaFoldDB" id="A0A6I4WFN8"/>
<accession>A0A6I4WFN8</accession>
<keyword evidence="1 2" id="KW-0732">Signal</keyword>
<organism evidence="4 5">
    <name type="scientific">Actinomadura rayongensis</name>
    <dbReference type="NCBI Taxonomy" id="1429076"/>
    <lineage>
        <taxon>Bacteria</taxon>
        <taxon>Bacillati</taxon>
        <taxon>Actinomycetota</taxon>
        <taxon>Actinomycetes</taxon>
        <taxon>Streptosporangiales</taxon>
        <taxon>Thermomonosporaceae</taxon>
        <taxon>Actinomadura</taxon>
    </lineage>
</organism>